<comment type="caution">
    <text evidence="2">The sequence shown here is derived from an EMBL/GenBank/DDBJ whole genome shotgun (WGS) entry which is preliminary data.</text>
</comment>
<gene>
    <name evidence="2" type="ORF">F1189_13820</name>
</gene>
<evidence type="ECO:0000256" key="1">
    <source>
        <dbReference type="SAM" id="MobiDB-lite"/>
    </source>
</evidence>
<name>A0A5M6ITI7_9PROT</name>
<sequence length="98" mass="9738">MVAPSCTRGCGLGPAGHCLSCGRTLGEIAEWSAASEPRRREIADAAAARAGAVRAAGGECYSSPAAAQASTASAGLPRRQAQGSPSHRPAGFPPRPPA</sequence>
<dbReference type="Proteomes" id="UP000325255">
    <property type="component" value="Unassembled WGS sequence"/>
</dbReference>
<dbReference type="InterPro" id="IPR010710">
    <property type="entry name" value="DUF1289"/>
</dbReference>
<dbReference type="EMBL" id="VWPK01000019">
    <property type="protein sequence ID" value="KAA5611633.1"/>
    <property type="molecule type" value="Genomic_DNA"/>
</dbReference>
<protein>
    <submittedName>
        <fullName evidence="2">DUF1289 domain-containing protein</fullName>
    </submittedName>
</protein>
<proteinExistence type="predicted"/>
<keyword evidence="3" id="KW-1185">Reference proteome</keyword>
<dbReference type="AlphaFoldDB" id="A0A5M6ITI7"/>
<dbReference type="Pfam" id="PF06945">
    <property type="entry name" value="DUF1289"/>
    <property type="match status" value="1"/>
</dbReference>
<evidence type="ECO:0000313" key="3">
    <source>
        <dbReference type="Proteomes" id="UP000325255"/>
    </source>
</evidence>
<organism evidence="2 3">
    <name type="scientific">Rhodovastum atsumiense</name>
    <dbReference type="NCBI Taxonomy" id="504468"/>
    <lineage>
        <taxon>Bacteria</taxon>
        <taxon>Pseudomonadati</taxon>
        <taxon>Pseudomonadota</taxon>
        <taxon>Alphaproteobacteria</taxon>
        <taxon>Acetobacterales</taxon>
        <taxon>Acetobacteraceae</taxon>
        <taxon>Rhodovastum</taxon>
    </lineage>
</organism>
<dbReference type="OrthoDB" id="9811423at2"/>
<evidence type="ECO:0000313" key="2">
    <source>
        <dbReference type="EMBL" id="KAA5611633.1"/>
    </source>
</evidence>
<accession>A0A5M6ITI7</accession>
<reference evidence="2 3" key="1">
    <citation type="submission" date="2019-09" db="EMBL/GenBank/DDBJ databases">
        <title>Genome sequence of Rhodovastum atsumiense, a diverse member of the Acetobacteraceae family of non-sulfur purple photosynthetic bacteria.</title>
        <authorList>
            <person name="Meyer T."/>
            <person name="Kyndt J."/>
        </authorList>
    </citation>
    <scope>NUCLEOTIDE SEQUENCE [LARGE SCALE GENOMIC DNA]</scope>
    <source>
        <strain evidence="2 3">DSM 21279</strain>
    </source>
</reference>
<feature type="region of interest" description="Disordered" evidence="1">
    <location>
        <begin position="67"/>
        <end position="98"/>
    </location>
</feature>